<keyword evidence="2" id="KW-1185">Reference proteome</keyword>
<accession>A0AAN9L7M6</accession>
<protein>
    <submittedName>
        <fullName evidence="1">Uncharacterized protein</fullName>
    </submittedName>
</protein>
<evidence type="ECO:0000313" key="1">
    <source>
        <dbReference type="EMBL" id="KAK7329203.1"/>
    </source>
</evidence>
<dbReference type="EMBL" id="JAYMYQ010000005">
    <property type="protein sequence ID" value="KAK7329203.1"/>
    <property type="molecule type" value="Genomic_DNA"/>
</dbReference>
<name>A0AAN9L7M6_CANGL</name>
<dbReference type="Proteomes" id="UP001367508">
    <property type="component" value="Unassembled WGS sequence"/>
</dbReference>
<sequence>MTTTVVSENDGALRDDDDGALHDDDDDGVLRFTLHAVVRTNAKHIIVLSTPSSETGAKHAVIYTIAVAKLRVLRENARIFEDLA</sequence>
<proteinExistence type="predicted"/>
<comment type="caution">
    <text evidence="1">The sequence shown here is derived from an EMBL/GenBank/DDBJ whole genome shotgun (WGS) entry which is preliminary data.</text>
</comment>
<evidence type="ECO:0000313" key="2">
    <source>
        <dbReference type="Proteomes" id="UP001367508"/>
    </source>
</evidence>
<dbReference type="AlphaFoldDB" id="A0AAN9L7M6"/>
<organism evidence="1 2">
    <name type="scientific">Canavalia gladiata</name>
    <name type="common">Sword bean</name>
    <name type="synonym">Dolichos gladiatus</name>
    <dbReference type="NCBI Taxonomy" id="3824"/>
    <lineage>
        <taxon>Eukaryota</taxon>
        <taxon>Viridiplantae</taxon>
        <taxon>Streptophyta</taxon>
        <taxon>Embryophyta</taxon>
        <taxon>Tracheophyta</taxon>
        <taxon>Spermatophyta</taxon>
        <taxon>Magnoliopsida</taxon>
        <taxon>eudicotyledons</taxon>
        <taxon>Gunneridae</taxon>
        <taxon>Pentapetalae</taxon>
        <taxon>rosids</taxon>
        <taxon>fabids</taxon>
        <taxon>Fabales</taxon>
        <taxon>Fabaceae</taxon>
        <taxon>Papilionoideae</taxon>
        <taxon>50 kb inversion clade</taxon>
        <taxon>NPAAA clade</taxon>
        <taxon>indigoferoid/millettioid clade</taxon>
        <taxon>Phaseoleae</taxon>
        <taxon>Canavalia</taxon>
    </lineage>
</organism>
<gene>
    <name evidence="1" type="ORF">VNO77_23353</name>
</gene>
<reference evidence="1 2" key="1">
    <citation type="submission" date="2024-01" db="EMBL/GenBank/DDBJ databases">
        <title>The genomes of 5 underutilized Papilionoideae crops provide insights into root nodulation and disease resistanc.</title>
        <authorList>
            <person name="Jiang F."/>
        </authorList>
    </citation>
    <scope>NUCLEOTIDE SEQUENCE [LARGE SCALE GENOMIC DNA]</scope>
    <source>
        <strain evidence="1">LVBAO_FW01</strain>
        <tissue evidence="1">Leaves</tissue>
    </source>
</reference>